<comment type="caution">
    <text evidence="2">The sequence shown here is derived from an EMBL/GenBank/DDBJ whole genome shotgun (WGS) entry which is preliminary data.</text>
</comment>
<reference evidence="2" key="2">
    <citation type="journal article" date="2022" name="Microbiol. Resour. Announc.">
        <title>Metagenome Sequencing to Explore Phylogenomics of Terrestrial Cyanobacteria.</title>
        <authorList>
            <person name="Ward R.D."/>
            <person name="Stajich J.E."/>
            <person name="Johansen J.R."/>
            <person name="Huntemann M."/>
            <person name="Clum A."/>
            <person name="Foster B."/>
            <person name="Foster B."/>
            <person name="Roux S."/>
            <person name="Palaniappan K."/>
            <person name="Varghese N."/>
            <person name="Mukherjee S."/>
            <person name="Reddy T.B.K."/>
            <person name="Daum C."/>
            <person name="Copeland A."/>
            <person name="Chen I.A."/>
            <person name="Ivanova N.N."/>
            <person name="Kyrpides N.C."/>
            <person name="Shapiro N."/>
            <person name="Eloe-Fadrosh E.A."/>
            <person name="Pietrasiak N."/>
        </authorList>
    </citation>
    <scope>NUCLEOTIDE SEQUENCE</scope>
    <source>
        <strain evidence="2">JT2-VF2</strain>
    </source>
</reference>
<dbReference type="AlphaFoldDB" id="A0A951Q1B8"/>
<gene>
    <name evidence="2" type="ORF">KME32_23905</name>
</gene>
<evidence type="ECO:0000313" key="2">
    <source>
        <dbReference type="EMBL" id="MBW4564129.1"/>
    </source>
</evidence>
<dbReference type="EMBL" id="JAHHHN010000018">
    <property type="protein sequence ID" value="MBW4564129.1"/>
    <property type="molecule type" value="Genomic_DNA"/>
</dbReference>
<keyword evidence="1" id="KW-0472">Membrane</keyword>
<organism evidence="2 3">
    <name type="scientific">Mojavia pulchra JT2-VF2</name>
    <dbReference type="NCBI Taxonomy" id="287848"/>
    <lineage>
        <taxon>Bacteria</taxon>
        <taxon>Bacillati</taxon>
        <taxon>Cyanobacteriota</taxon>
        <taxon>Cyanophyceae</taxon>
        <taxon>Nostocales</taxon>
        <taxon>Nostocaceae</taxon>
    </lineage>
</organism>
<feature type="transmembrane region" description="Helical" evidence="1">
    <location>
        <begin position="12"/>
        <end position="32"/>
    </location>
</feature>
<accession>A0A951Q1B8</accession>
<dbReference type="Proteomes" id="UP000715781">
    <property type="component" value="Unassembled WGS sequence"/>
</dbReference>
<sequence length="129" mass="14829">MFLQRWRQLLHSPIIEFCLPLPLLGVFFWFGGNLMAEQILSRPYGSVNKLQANTQFDVKLSLTVVLIQAEINRTKGATLVIVKTKDPSLKKLEFEFPTTNANQVEIDIAQELDITIANVRKLVRYRIKD</sequence>
<protein>
    <submittedName>
        <fullName evidence="2">Uncharacterized protein</fullName>
    </submittedName>
</protein>
<name>A0A951Q1B8_9NOST</name>
<keyword evidence="1" id="KW-0812">Transmembrane</keyword>
<reference evidence="2" key="1">
    <citation type="submission" date="2021-05" db="EMBL/GenBank/DDBJ databases">
        <authorList>
            <person name="Pietrasiak N."/>
            <person name="Ward R."/>
            <person name="Stajich J.E."/>
            <person name="Kurbessoian T."/>
        </authorList>
    </citation>
    <scope>NUCLEOTIDE SEQUENCE</scope>
    <source>
        <strain evidence="2">JT2-VF2</strain>
    </source>
</reference>
<evidence type="ECO:0000313" key="3">
    <source>
        <dbReference type="Proteomes" id="UP000715781"/>
    </source>
</evidence>
<proteinExistence type="predicted"/>
<keyword evidence="1" id="KW-1133">Transmembrane helix</keyword>
<evidence type="ECO:0000256" key="1">
    <source>
        <dbReference type="SAM" id="Phobius"/>
    </source>
</evidence>